<dbReference type="GO" id="GO:0042026">
    <property type="term" value="P:protein refolding"/>
    <property type="evidence" value="ECO:0007669"/>
    <property type="project" value="TreeGrafter"/>
</dbReference>
<dbReference type="InterPro" id="IPR001623">
    <property type="entry name" value="DnaJ_domain"/>
</dbReference>
<dbReference type="Pfam" id="PF00226">
    <property type="entry name" value="DnaJ"/>
    <property type="match status" value="1"/>
</dbReference>
<dbReference type="RefSeq" id="WP_105038302.1">
    <property type="nucleotide sequence ID" value="NZ_PPSL01000002.1"/>
</dbReference>
<evidence type="ECO:0000313" key="4">
    <source>
        <dbReference type="Proteomes" id="UP000239872"/>
    </source>
</evidence>
<feature type="domain" description="J" evidence="2">
    <location>
        <begin position="5"/>
        <end position="70"/>
    </location>
</feature>
<proteinExistence type="predicted"/>
<dbReference type="Proteomes" id="UP000239872">
    <property type="component" value="Unassembled WGS sequence"/>
</dbReference>
<dbReference type="InterPro" id="IPR002939">
    <property type="entry name" value="DnaJ_C"/>
</dbReference>
<dbReference type="Gene3D" id="1.10.287.110">
    <property type="entry name" value="DnaJ domain"/>
    <property type="match status" value="1"/>
</dbReference>
<dbReference type="FunFam" id="2.60.260.20:FF:000013">
    <property type="entry name" value="DnaJ subfamily B member 11"/>
    <property type="match status" value="1"/>
</dbReference>
<evidence type="ECO:0000256" key="1">
    <source>
        <dbReference type="ARBA" id="ARBA00023186"/>
    </source>
</evidence>
<dbReference type="SUPFAM" id="SSF46565">
    <property type="entry name" value="Chaperone J-domain"/>
    <property type="match status" value="1"/>
</dbReference>
<dbReference type="OrthoDB" id="9779889at2"/>
<dbReference type="PANTHER" id="PTHR43096">
    <property type="entry name" value="DNAJ HOMOLOG 1, MITOCHONDRIAL-RELATED"/>
    <property type="match status" value="1"/>
</dbReference>
<keyword evidence="4" id="KW-1185">Reference proteome</keyword>
<name>A0A2S7SWX2_9BACT</name>
<reference evidence="3 4" key="1">
    <citation type="submission" date="2018-01" db="EMBL/GenBank/DDBJ databases">
        <title>A novel member of the phylum Bacteroidetes isolated from glacier ice.</title>
        <authorList>
            <person name="Liu Q."/>
            <person name="Xin Y.-H."/>
        </authorList>
    </citation>
    <scope>NUCLEOTIDE SEQUENCE [LARGE SCALE GENOMIC DNA]</scope>
    <source>
        <strain evidence="3 4">RB1R16</strain>
    </source>
</reference>
<dbReference type="PANTHER" id="PTHR43096:SF52">
    <property type="entry name" value="DNAJ HOMOLOG 1, MITOCHONDRIAL-RELATED"/>
    <property type="match status" value="1"/>
</dbReference>
<dbReference type="EMBL" id="PPSL01000002">
    <property type="protein sequence ID" value="PQJ11423.1"/>
    <property type="molecule type" value="Genomic_DNA"/>
</dbReference>
<dbReference type="PRINTS" id="PR00625">
    <property type="entry name" value="JDOMAIN"/>
</dbReference>
<dbReference type="InterPro" id="IPR008971">
    <property type="entry name" value="HSP40/DnaJ_pept-bd"/>
</dbReference>
<dbReference type="GO" id="GO:0051082">
    <property type="term" value="F:unfolded protein binding"/>
    <property type="evidence" value="ECO:0007669"/>
    <property type="project" value="InterPro"/>
</dbReference>
<dbReference type="SMART" id="SM00271">
    <property type="entry name" value="DnaJ"/>
    <property type="match status" value="1"/>
</dbReference>
<comment type="caution">
    <text evidence="3">The sequence shown here is derived from an EMBL/GenBank/DDBJ whole genome shotgun (WGS) entry which is preliminary data.</text>
</comment>
<gene>
    <name evidence="3" type="ORF">CJD36_006370</name>
</gene>
<dbReference type="PROSITE" id="PS50076">
    <property type="entry name" value="DNAJ_2"/>
    <property type="match status" value="1"/>
</dbReference>
<organism evidence="3 4">
    <name type="scientific">Flavipsychrobacter stenotrophus</name>
    <dbReference type="NCBI Taxonomy" id="2077091"/>
    <lineage>
        <taxon>Bacteria</taxon>
        <taxon>Pseudomonadati</taxon>
        <taxon>Bacteroidota</taxon>
        <taxon>Chitinophagia</taxon>
        <taxon>Chitinophagales</taxon>
        <taxon>Chitinophagaceae</taxon>
        <taxon>Flavipsychrobacter</taxon>
    </lineage>
</organism>
<sequence>MEYKDYYKTLGVDKKATQEEIKKAYRKLALKFHPDKNPDNKDAEAKFKEINEANDVVGDPVKRKKYDELGSNWKQYENMGGQPGGGGNPFGGGGGFSGGFGGGGGDFSDFFEQFFGGGGGARGGGRQRARKGQDLQTEFEISQEEAYYGTTRVIQLENEKLRISTKPGAYDEQQLRIKGKGGAGSTPATAGDLFVNVRVRPHHRFTREGDNLKTNHEIDLYTAVLGGETLVETLTGQVKVQIAAGTQATKTIRIKSKGMPVYGKAETFGDLYVTLKVLLPTNLADKQKELFEQLRALNS</sequence>
<protein>
    <submittedName>
        <fullName evidence="3">Molecular chaperone DnaJ</fullName>
    </submittedName>
</protein>
<evidence type="ECO:0000313" key="3">
    <source>
        <dbReference type="EMBL" id="PQJ11423.1"/>
    </source>
</evidence>
<dbReference type="GO" id="GO:0005737">
    <property type="term" value="C:cytoplasm"/>
    <property type="evidence" value="ECO:0007669"/>
    <property type="project" value="TreeGrafter"/>
</dbReference>
<accession>A0A2S7SWX2</accession>
<keyword evidence="1" id="KW-0143">Chaperone</keyword>
<dbReference type="InterPro" id="IPR036869">
    <property type="entry name" value="J_dom_sf"/>
</dbReference>
<dbReference type="Gene3D" id="2.60.260.20">
    <property type="entry name" value="Urease metallochaperone UreE, N-terminal domain"/>
    <property type="match status" value="2"/>
</dbReference>
<dbReference type="AlphaFoldDB" id="A0A2S7SWX2"/>
<dbReference type="Pfam" id="PF01556">
    <property type="entry name" value="DnaJ_C"/>
    <property type="match status" value="1"/>
</dbReference>
<dbReference type="SUPFAM" id="SSF49493">
    <property type="entry name" value="HSP40/DnaJ peptide-binding domain"/>
    <property type="match status" value="2"/>
</dbReference>
<dbReference type="CDD" id="cd10747">
    <property type="entry name" value="DnaJ_C"/>
    <property type="match status" value="1"/>
</dbReference>
<evidence type="ECO:0000259" key="2">
    <source>
        <dbReference type="PROSITE" id="PS50076"/>
    </source>
</evidence>
<dbReference type="CDD" id="cd06257">
    <property type="entry name" value="DnaJ"/>
    <property type="match status" value="1"/>
</dbReference>